<evidence type="ECO:0008006" key="3">
    <source>
        <dbReference type="Google" id="ProtNLM"/>
    </source>
</evidence>
<protein>
    <recommendedName>
        <fullName evidence="3">RNase H type-1 domain-containing protein</fullName>
    </recommendedName>
</protein>
<keyword evidence="2" id="KW-1185">Reference proteome</keyword>
<evidence type="ECO:0000313" key="2">
    <source>
        <dbReference type="Proteomes" id="UP001630127"/>
    </source>
</evidence>
<reference evidence="1 2" key="1">
    <citation type="submission" date="2024-11" db="EMBL/GenBank/DDBJ databases">
        <title>A near-complete genome assembly of Cinchona calisaya.</title>
        <authorList>
            <person name="Lian D.C."/>
            <person name="Zhao X.W."/>
            <person name="Wei L."/>
        </authorList>
    </citation>
    <scope>NUCLEOTIDE SEQUENCE [LARGE SCALE GENOMIC DNA]</scope>
    <source>
        <tissue evidence="1">Nenye</tissue>
    </source>
</reference>
<dbReference type="Proteomes" id="UP001630127">
    <property type="component" value="Unassembled WGS sequence"/>
</dbReference>
<feature type="non-terminal residue" evidence="1">
    <location>
        <position position="137"/>
    </location>
</feature>
<gene>
    <name evidence="1" type="ORF">ACH5RR_032342</name>
</gene>
<proteinExistence type="predicted"/>
<sequence length="137" mass="15243">MHAFLMCPLVACLWDDFEANFRIPHIHVSIIQHKLQVYSLSSRVRDDRQLYTLVPTLTLWNIWKHKTLKPIVPLTVLWEPPPLVYLNLNVDGSSLCNPGVASGGGIVLIASSLPFVGFSTAFGVKSNMEAETLALET</sequence>
<organism evidence="1 2">
    <name type="scientific">Cinchona calisaya</name>
    <dbReference type="NCBI Taxonomy" id="153742"/>
    <lineage>
        <taxon>Eukaryota</taxon>
        <taxon>Viridiplantae</taxon>
        <taxon>Streptophyta</taxon>
        <taxon>Embryophyta</taxon>
        <taxon>Tracheophyta</taxon>
        <taxon>Spermatophyta</taxon>
        <taxon>Magnoliopsida</taxon>
        <taxon>eudicotyledons</taxon>
        <taxon>Gunneridae</taxon>
        <taxon>Pentapetalae</taxon>
        <taxon>asterids</taxon>
        <taxon>lamiids</taxon>
        <taxon>Gentianales</taxon>
        <taxon>Rubiaceae</taxon>
        <taxon>Cinchonoideae</taxon>
        <taxon>Cinchoneae</taxon>
        <taxon>Cinchona</taxon>
    </lineage>
</organism>
<dbReference type="AlphaFoldDB" id="A0ABD2YHU3"/>
<evidence type="ECO:0000313" key="1">
    <source>
        <dbReference type="EMBL" id="KAL3506960.1"/>
    </source>
</evidence>
<accession>A0ABD2YHU3</accession>
<dbReference type="EMBL" id="JBJUIK010000013">
    <property type="protein sequence ID" value="KAL3506960.1"/>
    <property type="molecule type" value="Genomic_DNA"/>
</dbReference>
<comment type="caution">
    <text evidence="1">The sequence shown here is derived from an EMBL/GenBank/DDBJ whole genome shotgun (WGS) entry which is preliminary data.</text>
</comment>
<name>A0ABD2YHU3_9GENT</name>